<dbReference type="RefSeq" id="WP_099556885.1">
    <property type="nucleotide sequence ID" value="NZ_LT960614.1"/>
</dbReference>
<dbReference type="GO" id="GO:0016020">
    <property type="term" value="C:membrane"/>
    <property type="evidence" value="ECO:0007669"/>
    <property type="project" value="GOC"/>
</dbReference>
<evidence type="ECO:0000256" key="12">
    <source>
        <dbReference type="HAMAP-Rule" id="MF_00388"/>
    </source>
</evidence>
<evidence type="ECO:0000256" key="5">
    <source>
        <dbReference type="ARBA" id="ARBA00022516"/>
    </source>
</evidence>
<comment type="catalytic activity">
    <reaction evidence="11 12">
        <text>a UDP-3-O-[(3R)-3-hydroxyacyl]-N-acetyl-alpha-D-glucosamine + H2O = a UDP-3-O-[(3R)-3-hydroxyacyl]-alpha-D-glucosamine + acetate</text>
        <dbReference type="Rhea" id="RHEA:67816"/>
        <dbReference type="ChEBI" id="CHEBI:15377"/>
        <dbReference type="ChEBI" id="CHEBI:30089"/>
        <dbReference type="ChEBI" id="CHEBI:137740"/>
        <dbReference type="ChEBI" id="CHEBI:173225"/>
        <dbReference type="EC" id="3.5.1.108"/>
    </reaction>
</comment>
<dbReference type="Proteomes" id="UP000223606">
    <property type="component" value="Chromosome 1"/>
</dbReference>
<evidence type="ECO:0000256" key="2">
    <source>
        <dbReference type="ARBA" id="ARBA00002923"/>
    </source>
</evidence>
<dbReference type="InterPro" id="IPR020568">
    <property type="entry name" value="Ribosomal_Su5_D2-typ_SF"/>
</dbReference>
<dbReference type="Gene3D" id="3.30.230.20">
    <property type="entry name" value="lpxc deacetylase, domain 1"/>
    <property type="match status" value="1"/>
</dbReference>
<dbReference type="PANTHER" id="PTHR33694:SF1">
    <property type="entry name" value="UDP-3-O-ACYL-N-ACETYLGLUCOSAMINE DEACETYLASE 1, MITOCHONDRIAL-RELATED"/>
    <property type="match status" value="1"/>
</dbReference>
<dbReference type="UniPathway" id="UPA00359">
    <property type="reaction ID" value="UER00478"/>
</dbReference>
<evidence type="ECO:0000256" key="4">
    <source>
        <dbReference type="ARBA" id="ARBA00012745"/>
    </source>
</evidence>
<sequence length="315" mass="33897">MQLKKFGGYQTTLAREIRFDGVGVHAGKPASLLLRPASADRGIVFRRTDETGREVEIPARFDYVVATDLCTVLGVDGLSVATVEHLMAALLALGVDNVDIEVEGPEVPILDGCSVTFVDGIQEAGLTVLASPRKVLRILKTVRVEQGDAFAELSPFEGCRYDVTIDFTDPVIGRQSYVFDLSAHGFRTELARARTFGFMSDVEKLWKIGFALGSSLENSVAVGEGRVMNPEGLRFPDEFARHKTLDAVGDLALAGAPFVGRYRSYKGGHRMNVAVLKALFADHAAYEFVSKSAVRREAGSAVMVAGSGLAAAPDI</sequence>
<feature type="binding site" evidence="12">
    <location>
        <position position="85"/>
    </location>
    <ligand>
        <name>Zn(2+)</name>
        <dbReference type="ChEBI" id="CHEBI:29105"/>
    </ligand>
</feature>
<keyword evidence="9 12" id="KW-0862">Zinc</keyword>
<feature type="binding site" evidence="12">
    <location>
        <position position="246"/>
    </location>
    <ligand>
        <name>Zn(2+)</name>
        <dbReference type="ChEBI" id="CHEBI:29105"/>
    </ligand>
</feature>
<comment type="pathway">
    <text evidence="3 12">Glycolipid biosynthesis; lipid IV(A) biosynthesis; lipid IV(A) from (3R)-3-hydroxytetradecanoyl-[acyl-carrier-protein] and UDP-N-acetyl-alpha-D-glucosamine: step 2/6.</text>
</comment>
<dbReference type="OrthoDB" id="9802746at2"/>
<reference evidence="14" key="1">
    <citation type="submission" date="2017-09" db="EMBL/GenBank/DDBJ databases">
        <title>Genome sequence of Nannocystis excedens DSM 71.</title>
        <authorList>
            <person name="Blom J."/>
        </authorList>
    </citation>
    <scope>NUCLEOTIDE SEQUENCE [LARGE SCALE GENOMIC DNA]</scope>
    <source>
        <strain evidence="14">type strain: E19</strain>
    </source>
</reference>
<feature type="binding site" evidence="12">
    <location>
        <position position="242"/>
    </location>
    <ligand>
        <name>Zn(2+)</name>
        <dbReference type="ChEBI" id="CHEBI:29105"/>
    </ligand>
</feature>
<dbReference type="EC" id="3.5.1.108" evidence="4 12"/>
<keyword evidence="6 12" id="KW-0441">Lipid A biosynthesis</keyword>
<evidence type="ECO:0000256" key="3">
    <source>
        <dbReference type="ARBA" id="ARBA00005002"/>
    </source>
</evidence>
<dbReference type="InterPro" id="IPR015870">
    <property type="entry name" value="UDP-acyl_N-AcGlcN_deAcase_N"/>
</dbReference>
<comment type="cofactor">
    <cofactor evidence="1 12">
        <name>Zn(2+)</name>
        <dbReference type="ChEBI" id="CHEBI:29105"/>
    </cofactor>
</comment>
<evidence type="ECO:0000313" key="13">
    <source>
        <dbReference type="EMBL" id="SON56512.1"/>
    </source>
</evidence>
<evidence type="ECO:0000256" key="9">
    <source>
        <dbReference type="ARBA" id="ARBA00022833"/>
    </source>
</evidence>
<keyword evidence="14" id="KW-1185">Reference proteome</keyword>
<evidence type="ECO:0000256" key="6">
    <source>
        <dbReference type="ARBA" id="ARBA00022556"/>
    </source>
</evidence>
<feature type="active site" description="Proton donor" evidence="12">
    <location>
        <position position="269"/>
    </location>
</feature>
<dbReference type="InterPro" id="IPR011334">
    <property type="entry name" value="UDP-acyl_GlcNac_deAcase_C"/>
</dbReference>
<dbReference type="KEGG" id="hdi:HDIA_2971"/>
<dbReference type="GO" id="GO:0046872">
    <property type="term" value="F:metal ion binding"/>
    <property type="evidence" value="ECO:0007669"/>
    <property type="project" value="UniProtKB-KW"/>
</dbReference>
<comment type="similarity">
    <text evidence="12">Belongs to the LpxC family.</text>
</comment>
<dbReference type="GO" id="GO:0009245">
    <property type="term" value="P:lipid A biosynthetic process"/>
    <property type="evidence" value="ECO:0007669"/>
    <property type="project" value="UniProtKB-UniRule"/>
</dbReference>
<evidence type="ECO:0000256" key="8">
    <source>
        <dbReference type="ARBA" id="ARBA00022801"/>
    </source>
</evidence>
<dbReference type="SUPFAM" id="SSF54211">
    <property type="entry name" value="Ribosomal protein S5 domain 2-like"/>
    <property type="match status" value="2"/>
</dbReference>
<keyword evidence="10 12" id="KW-0443">Lipid metabolism</keyword>
<protein>
    <recommendedName>
        <fullName evidence="4 12">UDP-3-O-acyl-N-acetylglucosamine deacetylase</fullName>
        <shortName evidence="12">UDP-3-O-acyl-GlcNAc deacetylase</shortName>
        <ecNumber evidence="4 12">3.5.1.108</ecNumber>
    </recommendedName>
    <alternativeName>
        <fullName evidence="12">UDP-3-O-[R-3-hydroxymyristoyl]-N-acetylglucosamine deacetylase</fullName>
    </alternativeName>
</protein>
<dbReference type="Pfam" id="PF03331">
    <property type="entry name" value="LpxC"/>
    <property type="match status" value="1"/>
</dbReference>
<evidence type="ECO:0000256" key="7">
    <source>
        <dbReference type="ARBA" id="ARBA00022723"/>
    </source>
</evidence>
<evidence type="ECO:0000256" key="11">
    <source>
        <dbReference type="ARBA" id="ARBA00024535"/>
    </source>
</evidence>
<keyword evidence="5 12" id="KW-0444">Lipid biosynthesis</keyword>
<dbReference type="PANTHER" id="PTHR33694">
    <property type="entry name" value="UDP-3-O-ACYL-N-ACETYLGLUCOSAMINE DEACETYLASE 1, MITOCHONDRIAL-RELATED"/>
    <property type="match status" value="1"/>
</dbReference>
<dbReference type="InterPro" id="IPR004463">
    <property type="entry name" value="UDP-acyl_GlcNac_deAcase"/>
</dbReference>
<dbReference type="HAMAP" id="MF_00388">
    <property type="entry name" value="LpxC"/>
    <property type="match status" value="1"/>
</dbReference>
<organism evidence="13 14">
    <name type="scientific">Hartmannibacter diazotrophicus</name>
    <dbReference type="NCBI Taxonomy" id="1482074"/>
    <lineage>
        <taxon>Bacteria</taxon>
        <taxon>Pseudomonadati</taxon>
        <taxon>Pseudomonadota</taxon>
        <taxon>Alphaproteobacteria</taxon>
        <taxon>Hyphomicrobiales</taxon>
        <taxon>Pleomorphomonadaceae</taxon>
        <taxon>Hartmannibacter</taxon>
    </lineage>
</organism>
<keyword evidence="7 12" id="KW-0479">Metal-binding</keyword>
<evidence type="ECO:0000313" key="14">
    <source>
        <dbReference type="Proteomes" id="UP000223606"/>
    </source>
</evidence>
<comment type="function">
    <text evidence="2 12">Catalyzes the hydrolysis of UDP-3-O-myristoyl-N-acetylglucosamine to form UDP-3-O-myristoylglucosamine and acetate, the committed step in lipid A biosynthesis.</text>
</comment>
<dbReference type="EMBL" id="LT960614">
    <property type="protein sequence ID" value="SON56512.1"/>
    <property type="molecule type" value="Genomic_DNA"/>
</dbReference>
<accession>A0A2C9D864</accession>
<dbReference type="Gene3D" id="3.30.1700.10">
    <property type="entry name" value="lpxc deacetylase, domain 2"/>
    <property type="match status" value="1"/>
</dbReference>
<dbReference type="GO" id="GO:0103117">
    <property type="term" value="F:UDP-3-O-acyl-N-acetylglucosamine deacetylase activity"/>
    <property type="evidence" value="ECO:0007669"/>
    <property type="project" value="UniProtKB-UniRule"/>
</dbReference>
<name>A0A2C9D864_9HYPH</name>
<keyword evidence="8 12" id="KW-0378">Hydrolase</keyword>
<proteinExistence type="inferred from homology"/>
<gene>
    <name evidence="12 13" type="primary">lpxC</name>
    <name evidence="13" type="ORF">HDIA_2971</name>
</gene>
<evidence type="ECO:0000256" key="1">
    <source>
        <dbReference type="ARBA" id="ARBA00001947"/>
    </source>
</evidence>
<evidence type="ECO:0000256" key="10">
    <source>
        <dbReference type="ARBA" id="ARBA00023098"/>
    </source>
</evidence>
<dbReference type="AlphaFoldDB" id="A0A2C9D864"/>
<dbReference type="NCBIfam" id="TIGR00325">
    <property type="entry name" value="lpxC"/>
    <property type="match status" value="1"/>
</dbReference>